<dbReference type="Proteomes" id="UP000177082">
    <property type="component" value="Unassembled WGS sequence"/>
</dbReference>
<dbReference type="STRING" id="1802519.A2961_01925"/>
<dbReference type="AlphaFoldDB" id="A0A1F8BEG0"/>
<comment type="caution">
    <text evidence="1">The sequence shown here is derived from an EMBL/GenBank/DDBJ whole genome shotgun (WGS) entry which is preliminary data.</text>
</comment>
<organism evidence="1 2">
    <name type="scientific">Candidatus Woesebacteria bacterium RIFCSPLOWO2_01_FULL_39_21</name>
    <dbReference type="NCBI Taxonomy" id="1802519"/>
    <lineage>
        <taxon>Bacteria</taxon>
        <taxon>Candidatus Woeseibacteriota</taxon>
    </lineage>
</organism>
<sequence>MSLVDIERSGFRNSIVDLTKTSPLGLSELCDFLFTSAVYPSESLAAVREMDEQFIAEFWNDTVRRYGRLSSRENSSSALALLYFYSRDYVGPVRSLFSLSLAEEFQTQGAGIHFLARDGLPEYMAAKVYRDSGIEYPPFNYVPISVRLMRQSLQDTSADLVKTYLNGYGFSDQSTHVLVDIGFTGEIPDLLTKLYPGKNFIVRFLISKGDGVINKARPVMASARGFLYDPSHNDPIWERLLENVRVIRGLEDTWGGVLSSATQLSRSDNGGVSVNSHEYPDSYDVARRRIAMWGIRDSANIFVEALRNGQTVETLLGFKDTYFKKLQELLLNYSKTNIQFGLFVPHEPTN</sequence>
<proteinExistence type="predicted"/>
<evidence type="ECO:0000313" key="2">
    <source>
        <dbReference type="Proteomes" id="UP000177082"/>
    </source>
</evidence>
<protein>
    <submittedName>
        <fullName evidence="1">Uncharacterized protein</fullName>
    </submittedName>
</protein>
<name>A0A1F8BEG0_9BACT</name>
<dbReference type="EMBL" id="MGHF01000026">
    <property type="protein sequence ID" value="OGM62446.1"/>
    <property type="molecule type" value="Genomic_DNA"/>
</dbReference>
<accession>A0A1F8BEG0</accession>
<evidence type="ECO:0000313" key="1">
    <source>
        <dbReference type="EMBL" id="OGM62446.1"/>
    </source>
</evidence>
<gene>
    <name evidence="1" type="ORF">A2961_01925</name>
</gene>
<reference evidence="1 2" key="1">
    <citation type="journal article" date="2016" name="Nat. Commun.">
        <title>Thousands of microbial genomes shed light on interconnected biogeochemical processes in an aquifer system.</title>
        <authorList>
            <person name="Anantharaman K."/>
            <person name="Brown C.T."/>
            <person name="Hug L.A."/>
            <person name="Sharon I."/>
            <person name="Castelle C.J."/>
            <person name="Probst A.J."/>
            <person name="Thomas B.C."/>
            <person name="Singh A."/>
            <person name="Wilkins M.J."/>
            <person name="Karaoz U."/>
            <person name="Brodie E.L."/>
            <person name="Williams K.H."/>
            <person name="Hubbard S.S."/>
            <person name="Banfield J.F."/>
        </authorList>
    </citation>
    <scope>NUCLEOTIDE SEQUENCE [LARGE SCALE GENOMIC DNA]</scope>
</reference>